<dbReference type="OrthoDB" id="7360312at2"/>
<accession>A0A9X2GXR8</accession>
<dbReference type="SUPFAM" id="SSF48076">
    <property type="entry name" value="LigA subunit of an aromatic-ring-opening dioxygenase LigAB"/>
    <property type="match status" value="1"/>
</dbReference>
<dbReference type="RefSeq" id="WP_156998296.1">
    <property type="nucleotide sequence ID" value="NZ_BAAANU010000031.1"/>
</dbReference>
<dbReference type="EMBL" id="JAMZDY010000001">
    <property type="protein sequence ID" value="MCP2370567.1"/>
    <property type="molecule type" value="Genomic_DNA"/>
</dbReference>
<evidence type="ECO:0000313" key="2">
    <source>
        <dbReference type="Proteomes" id="UP001139722"/>
    </source>
</evidence>
<evidence type="ECO:0008006" key="3">
    <source>
        <dbReference type="Google" id="ProtNLM"/>
    </source>
</evidence>
<gene>
    <name evidence="1" type="ORF">BJ978_001243</name>
</gene>
<protein>
    <recommendedName>
        <fullName evidence="3">Extradiol ring-cleavage dioxygenase LigAB LigA subunit domain-containing protein</fullName>
    </recommendedName>
</protein>
<organism evidence="1 2">
    <name type="scientific">Agromyces terreus</name>
    <dbReference type="NCBI Taxonomy" id="424795"/>
    <lineage>
        <taxon>Bacteria</taxon>
        <taxon>Bacillati</taxon>
        <taxon>Actinomycetota</taxon>
        <taxon>Actinomycetes</taxon>
        <taxon>Micrococcales</taxon>
        <taxon>Microbacteriaceae</taxon>
        <taxon>Agromyces</taxon>
    </lineage>
</organism>
<dbReference type="InterPro" id="IPR036622">
    <property type="entry name" value="LigA_sf"/>
</dbReference>
<keyword evidence="2" id="KW-1185">Reference proteome</keyword>
<name>A0A9X2GXR8_9MICO</name>
<reference evidence="1" key="1">
    <citation type="submission" date="2022-06" db="EMBL/GenBank/DDBJ databases">
        <title>Sequencing the genomes of 1000 actinobacteria strains.</title>
        <authorList>
            <person name="Klenk H.-P."/>
        </authorList>
    </citation>
    <scope>NUCLEOTIDE SEQUENCE</scope>
    <source>
        <strain evidence="1">DSM 22016</strain>
    </source>
</reference>
<dbReference type="Gene3D" id="1.10.700.10">
    <property type="entry name" value="Dioxygenase LigAB, LigA subunit"/>
    <property type="match status" value="1"/>
</dbReference>
<dbReference type="AlphaFoldDB" id="A0A9X2GXR8"/>
<proteinExistence type="predicted"/>
<evidence type="ECO:0000313" key="1">
    <source>
        <dbReference type="EMBL" id="MCP2370567.1"/>
    </source>
</evidence>
<dbReference type="Proteomes" id="UP001139722">
    <property type="component" value="Unassembled WGS sequence"/>
</dbReference>
<comment type="caution">
    <text evidence="1">The sequence shown here is derived from an EMBL/GenBank/DDBJ whole genome shotgun (WGS) entry which is preliminary data.</text>
</comment>
<sequence length="115" mass="12890">MSRYMIDKFMRQVELSDALVAAYAADPGAFVDRWLGEPGGPDAATDDRVLTDEERAAFAARDFEALYALGAHPYLLWHFTEAVHAHEFTAESGWRELVERYRAAVAPQGVVDYIP</sequence>